<keyword evidence="11" id="KW-1185">Reference proteome</keyword>
<dbReference type="FunFam" id="2.170.130.10:FF:000003">
    <property type="entry name" value="SusC/RagA family TonB-linked outer membrane protein"/>
    <property type="match status" value="1"/>
</dbReference>
<dbReference type="InterPro" id="IPR037066">
    <property type="entry name" value="Plug_dom_sf"/>
</dbReference>
<evidence type="ECO:0000256" key="3">
    <source>
        <dbReference type="ARBA" id="ARBA00022452"/>
    </source>
</evidence>
<dbReference type="Pfam" id="PF07715">
    <property type="entry name" value="Plug"/>
    <property type="match status" value="1"/>
</dbReference>
<proteinExistence type="inferred from homology"/>
<comment type="subcellular location">
    <subcellularLocation>
        <location evidence="1 8">Cell outer membrane</location>
        <topology evidence="1 8">Multi-pass membrane protein</topology>
    </subcellularLocation>
</comment>
<evidence type="ECO:0000256" key="8">
    <source>
        <dbReference type="PROSITE-ProRule" id="PRU01360"/>
    </source>
</evidence>
<dbReference type="InterPro" id="IPR012910">
    <property type="entry name" value="Plug_dom"/>
</dbReference>
<dbReference type="InterPro" id="IPR039426">
    <property type="entry name" value="TonB-dep_rcpt-like"/>
</dbReference>
<name>A0A1R3SZL3_9BACT</name>
<dbReference type="InterPro" id="IPR023997">
    <property type="entry name" value="TonB-dep_OMP_SusC/RagA_CS"/>
</dbReference>
<keyword evidence="4 8" id="KW-0812">Transmembrane</keyword>
<dbReference type="AlphaFoldDB" id="A0A1R3SZL3"/>
<evidence type="ECO:0000256" key="6">
    <source>
        <dbReference type="ARBA" id="ARBA00023136"/>
    </source>
</evidence>
<dbReference type="InterPro" id="IPR023996">
    <property type="entry name" value="TonB-dep_OMP_SusC/RagA"/>
</dbReference>
<dbReference type="InterPro" id="IPR036942">
    <property type="entry name" value="Beta-barrel_TonB_sf"/>
</dbReference>
<dbReference type="Pfam" id="PF13715">
    <property type="entry name" value="CarbopepD_reg_2"/>
    <property type="match status" value="1"/>
</dbReference>
<dbReference type="Proteomes" id="UP000187464">
    <property type="component" value="Chromosome I"/>
</dbReference>
<dbReference type="PROSITE" id="PS52016">
    <property type="entry name" value="TONB_DEPENDENT_REC_3"/>
    <property type="match status" value="1"/>
</dbReference>
<evidence type="ECO:0000256" key="4">
    <source>
        <dbReference type="ARBA" id="ARBA00022692"/>
    </source>
</evidence>
<keyword evidence="2 8" id="KW-0813">Transport</keyword>
<dbReference type="KEGG" id="psac:PSM36_0409"/>
<evidence type="ECO:0000256" key="2">
    <source>
        <dbReference type="ARBA" id="ARBA00022448"/>
    </source>
</evidence>
<dbReference type="Gene3D" id="2.40.170.20">
    <property type="entry name" value="TonB-dependent receptor, beta-barrel domain"/>
    <property type="match status" value="1"/>
</dbReference>
<dbReference type="GO" id="GO:0015344">
    <property type="term" value="F:siderophore uptake transmembrane transporter activity"/>
    <property type="evidence" value="ECO:0007669"/>
    <property type="project" value="TreeGrafter"/>
</dbReference>
<dbReference type="PANTHER" id="PTHR30069:SF29">
    <property type="entry name" value="HEMOGLOBIN AND HEMOGLOBIN-HAPTOGLOBIN-BINDING PROTEIN 1-RELATED"/>
    <property type="match status" value="1"/>
</dbReference>
<dbReference type="STRING" id="1642647.PSM36_0409"/>
<evidence type="ECO:0000256" key="5">
    <source>
        <dbReference type="ARBA" id="ARBA00022729"/>
    </source>
</evidence>
<evidence type="ECO:0000256" key="7">
    <source>
        <dbReference type="ARBA" id="ARBA00023237"/>
    </source>
</evidence>
<keyword evidence="6 8" id="KW-0472">Membrane</keyword>
<evidence type="ECO:0000313" key="11">
    <source>
        <dbReference type="Proteomes" id="UP000187464"/>
    </source>
</evidence>
<accession>A0A1R3SZL3</accession>
<keyword evidence="7 8" id="KW-0998">Cell outer membrane</keyword>
<protein>
    <submittedName>
        <fullName evidence="10">TonB-dependent receptor</fullName>
    </submittedName>
</protein>
<dbReference type="NCBIfam" id="TIGR04056">
    <property type="entry name" value="OMP_RagA_SusC"/>
    <property type="match status" value="1"/>
</dbReference>
<evidence type="ECO:0000259" key="9">
    <source>
        <dbReference type="Pfam" id="PF07715"/>
    </source>
</evidence>
<dbReference type="PANTHER" id="PTHR30069">
    <property type="entry name" value="TONB-DEPENDENT OUTER MEMBRANE RECEPTOR"/>
    <property type="match status" value="1"/>
</dbReference>
<reference evidence="11" key="1">
    <citation type="submission" date="2016-08" db="EMBL/GenBank/DDBJ databases">
        <authorList>
            <person name="Wibberg D."/>
        </authorList>
    </citation>
    <scope>NUCLEOTIDE SEQUENCE [LARGE SCALE GENOMIC DNA]</scope>
</reference>
<dbReference type="SUPFAM" id="SSF49464">
    <property type="entry name" value="Carboxypeptidase regulatory domain-like"/>
    <property type="match status" value="1"/>
</dbReference>
<keyword evidence="3 8" id="KW-1134">Transmembrane beta strand</keyword>
<dbReference type="Gene3D" id="2.60.40.1120">
    <property type="entry name" value="Carboxypeptidase-like, regulatory domain"/>
    <property type="match status" value="1"/>
</dbReference>
<sequence>MNKLDLSGNRVTDKVCFKQFISLTITLLFIPAFCVKANLNFNDKSFINDLDNDGYGIYEEPLFFQQQKREITGTITDVDGNPVIGANVIEKSEISNGTVTDINGNFKLNVAENAVIHISYIGYLEQDINTTGKDVFNVTLQEDTKALDEVVVVGYGTQKKLTLTGSVVSTTGTSIQKSASVDISSSLAGRMPGVIVNNRSGEPGVEATTIFIRGRSTLGDNSPLIIIDGVPGRESLSFLNPNDIESITILKDASAAIYGSRSANGVILVTTKRGQREKKPEITFSYDLGIQQPTRLLDMVDAPTFAQLYNERNEKLGVTPRYTEEEIRKFADGSDPVLYPNTDWFAEIIKPASFQHKYNLSFAGGTNTVAYFASIGAVTQDGIYRESATKYDQLNLRSNIDVNVTSNFKIGVDVSARIQNKHYSAYPSDEYGIFYRTRDRYPTLASYYPNGLLAGSGNPIALVSDRTGYDKTRLQRLNTTLSADWDLGKFVQGLSVKGHVAYDNTSSFRKKWQTPYTYYVFNETTGEYDQYKSQDVVTPQLLERYVPAWALTLNATMNYDRTFNDMHHVGAVIGFEQSESRNDVLQAERKQYSQDALDELFAGDLDKTYYDNTGSASETARRGFFGRLSYDFKDKYLTQFILRYDGSENFPKDKRWGLFPGLSVGWRLSEEGFIKDNLSFIDNLKIRASYGEQGNDKIDQFQYMTTYQYGRSQVFDGKQVNGIYPGVFPNVNVTWEVAKTYNIGLDGTLWKGKLGFEVEAFKTRRSNILCARNASVPVYTGLTSLPDENIGIVDNKGFEFQLSHAGRSGDFIYNLSGNFLFARNKVVYMDETPYGEGYDYLKLEGHPMGAMLLYEVIGINKTEEDLEKYPQIAASATLGDFIFKQNDPTPSDPNKITSKDMKRMDLTTVPEIVFGLSFDARYKMFDCTLLFQGQGRAKYYISPRIDPAEGNIMQDIADGRWSSSNPTADNPGVGGTINNAGVYPSTYWHRDASFLRLKNIELGVNLPGKSLGGSITGVNNLRIYIGGYNLLTFDKLKIVDPETSDSNAQNYPQVRIFNAGVKLTF</sequence>
<evidence type="ECO:0000313" key="10">
    <source>
        <dbReference type="EMBL" id="SCD19242.1"/>
    </source>
</evidence>
<dbReference type="EMBL" id="LT605205">
    <property type="protein sequence ID" value="SCD19242.1"/>
    <property type="molecule type" value="Genomic_DNA"/>
</dbReference>
<dbReference type="GO" id="GO:0009279">
    <property type="term" value="C:cell outer membrane"/>
    <property type="evidence" value="ECO:0007669"/>
    <property type="project" value="UniProtKB-SubCell"/>
</dbReference>
<dbReference type="NCBIfam" id="TIGR04057">
    <property type="entry name" value="SusC_RagA_signa"/>
    <property type="match status" value="1"/>
</dbReference>
<feature type="domain" description="TonB-dependent receptor plug" evidence="9">
    <location>
        <begin position="160"/>
        <end position="266"/>
    </location>
</feature>
<evidence type="ECO:0000256" key="1">
    <source>
        <dbReference type="ARBA" id="ARBA00004571"/>
    </source>
</evidence>
<keyword evidence="10" id="KW-0675">Receptor</keyword>
<dbReference type="RefSeq" id="WP_083710890.1">
    <property type="nucleotide sequence ID" value="NZ_LT605205.1"/>
</dbReference>
<dbReference type="InterPro" id="IPR008969">
    <property type="entry name" value="CarboxyPept-like_regulatory"/>
</dbReference>
<dbReference type="SUPFAM" id="SSF56935">
    <property type="entry name" value="Porins"/>
    <property type="match status" value="1"/>
</dbReference>
<comment type="similarity">
    <text evidence="8">Belongs to the TonB-dependent receptor family.</text>
</comment>
<keyword evidence="5" id="KW-0732">Signal</keyword>
<dbReference type="Gene3D" id="2.170.130.10">
    <property type="entry name" value="TonB-dependent receptor, plug domain"/>
    <property type="match status" value="1"/>
</dbReference>
<organism evidence="10 11">
    <name type="scientific">Proteiniphilum saccharofermentans</name>
    <dbReference type="NCBI Taxonomy" id="1642647"/>
    <lineage>
        <taxon>Bacteria</taxon>
        <taxon>Pseudomonadati</taxon>
        <taxon>Bacteroidota</taxon>
        <taxon>Bacteroidia</taxon>
        <taxon>Bacteroidales</taxon>
        <taxon>Dysgonomonadaceae</taxon>
        <taxon>Proteiniphilum</taxon>
    </lineage>
</organism>
<gene>
    <name evidence="10" type="ORF">PSM36_0409</name>
</gene>
<dbReference type="GO" id="GO:0044718">
    <property type="term" value="P:siderophore transmembrane transport"/>
    <property type="evidence" value="ECO:0007669"/>
    <property type="project" value="TreeGrafter"/>
</dbReference>